<dbReference type="OrthoDB" id="5983600at2759"/>
<keyword evidence="3" id="KW-0472">Membrane</keyword>
<evidence type="ECO:0000256" key="3">
    <source>
        <dbReference type="SAM" id="Phobius"/>
    </source>
</evidence>
<sequence>MLTGYTTEEYIQIGFTILCGALIGWLINRFYFKGRVEDSKSNLKNDEQFSGKMNTANIKKNRVIFSPEVCENDPPKERASNSEKDNSEEKTESESETDEQDEDEEEEQMPQFNNRKITNTQNFCPDEPSTSQENPFAKELSDADKMNVTIGKLHGKLATAQLKAKTRQIAAEMSNEEKEYEAKMKNNQMESIMRLMMQNQEKFGMSSDDIKEQMNLYNF</sequence>
<dbReference type="GeneID" id="181569"/>
<evidence type="ECO:0000313" key="5">
    <source>
        <dbReference type="EMBL" id="CAA94106.2"/>
    </source>
</evidence>
<reference evidence="5 6" key="1">
    <citation type="journal article" date="1998" name="Science">
        <title>Genome sequence of the nematode C. elegans: a platform for investigating biology.</title>
        <authorList>
            <consortium name="The C. elegans sequencing consortium"/>
            <person name="Sulson J.E."/>
            <person name="Waterston R."/>
        </authorList>
    </citation>
    <scope>NUCLEOTIDE SEQUENCE [LARGE SCALE GENOMIC DNA]</scope>
    <source>
        <strain evidence="5 6">Bristol N2</strain>
    </source>
</reference>
<dbReference type="Pfam" id="PF25473">
    <property type="entry name" value="MXRA7_helical"/>
    <property type="match status" value="1"/>
</dbReference>
<dbReference type="RefSeq" id="NP_510449.2">
    <property type="nucleotide sequence ID" value="NM_078048.5"/>
</dbReference>
<evidence type="ECO:0000256" key="1">
    <source>
        <dbReference type="SAM" id="Coils"/>
    </source>
</evidence>
<dbReference type="SMR" id="Q17677"/>
<dbReference type="Proteomes" id="UP000001940">
    <property type="component" value="Chromosome X"/>
</dbReference>
<proteinExistence type="evidence at protein level"/>
<dbReference type="WormBase" id="C05G5.3">
    <property type="protein sequence ID" value="CE30853"/>
    <property type="gene ID" value="WBGene00007349"/>
</dbReference>
<dbReference type="CTD" id="181569"/>
<feature type="compositionally biased region" description="Acidic residues" evidence="2">
    <location>
        <begin position="94"/>
        <end position="108"/>
    </location>
</feature>
<dbReference type="InParanoid" id="Q17677"/>
<evidence type="ECO:0000313" key="6">
    <source>
        <dbReference type="Proteomes" id="UP000001940"/>
    </source>
</evidence>
<keyword evidence="1" id="KW-0175">Coiled coil</keyword>
<evidence type="ECO:0007829" key="8">
    <source>
        <dbReference type="PeptideAtlas" id="Q17677"/>
    </source>
</evidence>
<protein>
    <submittedName>
        <fullName evidence="5">Matrix-remodeling-associated protein 7</fullName>
    </submittedName>
</protein>
<dbReference type="OMA" id="MTNNQME"/>
<feature type="region of interest" description="Disordered" evidence="2">
    <location>
        <begin position="64"/>
        <end position="135"/>
    </location>
</feature>
<feature type="coiled-coil region" evidence="1">
    <location>
        <begin position="163"/>
        <end position="190"/>
    </location>
</feature>
<feature type="domain" description="Matrix-remodeling-associated protein 7 helical" evidence="4">
    <location>
        <begin position="158"/>
        <end position="218"/>
    </location>
</feature>
<dbReference type="Bgee" id="WBGene00007349">
    <property type="expression patterns" value="Expressed in pharyngeal muscle cell (C elegans) and 3 other cell types or tissues"/>
</dbReference>
<dbReference type="eggNOG" id="ENOG502SAE0">
    <property type="taxonomic scope" value="Eukaryota"/>
</dbReference>
<dbReference type="AlphaFoldDB" id="Q17677"/>
<name>Q17677_CAEEL</name>
<feature type="compositionally biased region" description="Polar residues" evidence="2">
    <location>
        <begin position="110"/>
        <end position="134"/>
    </location>
</feature>
<dbReference type="PeptideAtlas" id="Q17677"/>
<keyword evidence="6" id="KW-1185">Reference proteome</keyword>
<gene>
    <name evidence="5 7" type="ORF">C05G5.3</name>
    <name evidence="5" type="ORF">CELE_C05G5.3</name>
</gene>
<dbReference type="HOGENOM" id="CLU_1062603_0_0_1"/>
<dbReference type="UCSC" id="C05G5.3">
    <property type="organism name" value="c. elegans"/>
</dbReference>
<feature type="compositionally biased region" description="Basic and acidic residues" evidence="2">
    <location>
        <begin position="73"/>
        <end position="93"/>
    </location>
</feature>
<evidence type="ECO:0000313" key="7">
    <source>
        <dbReference type="WormBase" id="C05G5.3"/>
    </source>
</evidence>
<evidence type="ECO:0000259" key="4">
    <source>
        <dbReference type="Pfam" id="PF25473"/>
    </source>
</evidence>
<dbReference type="KEGG" id="cel:CELE_C05G5.3"/>
<dbReference type="PANTHER" id="PTHR21845">
    <property type="entry name" value="TRANSMEMBRANE ANCHOR PROTEIN 1"/>
    <property type="match status" value="1"/>
</dbReference>
<accession>Q17677</accession>
<dbReference type="EMBL" id="BX284606">
    <property type="protein sequence ID" value="CAA94106.2"/>
    <property type="molecule type" value="Genomic_DNA"/>
</dbReference>
<dbReference type="InterPro" id="IPR026622">
    <property type="entry name" value="Mxra7"/>
</dbReference>
<dbReference type="PaxDb" id="6239-C05G5.3"/>
<keyword evidence="3" id="KW-1133">Transmembrane helix</keyword>
<keyword evidence="3" id="KW-0812">Transmembrane</keyword>
<dbReference type="PIR" id="T18965">
    <property type="entry name" value="T18965"/>
</dbReference>
<dbReference type="FunCoup" id="Q17677">
    <property type="interactions" value="1326"/>
</dbReference>
<dbReference type="PANTHER" id="PTHR21845:SF2">
    <property type="entry name" value="MATRIX-REMODELING-ASSOCIATED PROTEIN 7"/>
    <property type="match status" value="1"/>
</dbReference>
<keyword evidence="8" id="KW-1267">Proteomics identification</keyword>
<dbReference type="AGR" id="WB:WBGene00007349"/>
<dbReference type="InterPro" id="IPR057534">
    <property type="entry name" value="MXRA7_helical"/>
</dbReference>
<organism evidence="5 6">
    <name type="scientific">Caenorhabditis elegans</name>
    <dbReference type="NCBI Taxonomy" id="6239"/>
    <lineage>
        <taxon>Eukaryota</taxon>
        <taxon>Metazoa</taxon>
        <taxon>Ecdysozoa</taxon>
        <taxon>Nematoda</taxon>
        <taxon>Chromadorea</taxon>
        <taxon>Rhabditida</taxon>
        <taxon>Rhabditina</taxon>
        <taxon>Rhabditomorpha</taxon>
        <taxon>Rhabditoidea</taxon>
        <taxon>Rhabditidae</taxon>
        <taxon>Peloderinae</taxon>
        <taxon>Caenorhabditis</taxon>
    </lineage>
</organism>
<evidence type="ECO:0000256" key="2">
    <source>
        <dbReference type="SAM" id="MobiDB-lite"/>
    </source>
</evidence>
<feature type="transmembrane region" description="Helical" evidence="3">
    <location>
        <begin position="12"/>
        <end position="32"/>
    </location>
</feature>